<organism evidence="1 2">
    <name type="scientific">Maribacter algicola</name>
    <dbReference type="NCBI Taxonomy" id="2498892"/>
    <lineage>
        <taxon>Bacteria</taxon>
        <taxon>Pseudomonadati</taxon>
        <taxon>Bacteroidota</taxon>
        <taxon>Flavobacteriia</taxon>
        <taxon>Flavobacteriales</taxon>
        <taxon>Flavobacteriaceae</taxon>
        <taxon>Maribacter</taxon>
    </lineage>
</organism>
<dbReference type="EMBL" id="QUSX01000001">
    <property type="protein sequence ID" value="RRQ50000.1"/>
    <property type="molecule type" value="Genomic_DNA"/>
</dbReference>
<keyword evidence="2" id="KW-1185">Reference proteome</keyword>
<comment type="caution">
    <text evidence="1">The sequence shown here is derived from an EMBL/GenBank/DDBJ whole genome shotgun (WGS) entry which is preliminary data.</text>
</comment>
<accession>A0A426RM20</accession>
<evidence type="ECO:0000313" key="1">
    <source>
        <dbReference type="EMBL" id="RRQ50000.1"/>
    </source>
</evidence>
<dbReference type="AlphaFoldDB" id="A0A426RM20"/>
<evidence type="ECO:0000313" key="2">
    <source>
        <dbReference type="Proteomes" id="UP000286990"/>
    </source>
</evidence>
<gene>
    <name evidence="1" type="ORF">DZC72_05310</name>
</gene>
<reference evidence="2" key="2">
    <citation type="submission" date="2018-12" db="EMBL/GenBank/DDBJ databases">
        <title>Maribacter lutimaris sp. nov., isolated from marine sediment.</title>
        <authorList>
            <person name="Kim K.K."/>
        </authorList>
    </citation>
    <scope>NUCLEOTIDE SEQUENCE [LARGE SCALE GENOMIC DNA]</scope>
    <source>
        <strain evidence="2">PoM-212</strain>
    </source>
</reference>
<sequence length="129" mass="14380">MDVLRINRPIFGMRGKSGRPWSGGKGNRPATYSDAIGNGLGDAGQGLLGFQVSQNQPSLFGYFFGDGKSIVHLTFIWLTCPIPTLPVPRQRNTPPYSWREPFLVKILRKRPVLEGKINQVGYGLDEKYT</sequence>
<dbReference type="Proteomes" id="UP000286990">
    <property type="component" value="Unassembled WGS sequence"/>
</dbReference>
<reference evidence="2" key="1">
    <citation type="submission" date="2018-08" db="EMBL/GenBank/DDBJ databases">
        <authorList>
            <person name="Khan S.A."/>
            <person name="J S.E."/>
        </authorList>
    </citation>
    <scope>NUCLEOTIDE SEQUENCE [LARGE SCALE GENOMIC DNA]</scope>
    <source>
        <strain evidence="2">PoM-212</strain>
    </source>
</reference>
<proteinExistence type="predicted"/>
<protein>
    <submittedName>
        <fullName evidence="1">Uncharacterized protein</fullName>
    </submittedName>
</protein>
<name>A0A426RM20_9FLAO</name>